<sequence length="13" mass="1545">MQNPETRTNQPTK</sequence>
<protein>
    <submittedName>
        <fullName evidence="1">Uncharacterized protein</fullName>
    </submittedName>
</protein>
<proteinExistence type="predicted"/>
<dbReference type="EMBL" id="GGEC01007395">
    <property type="protein sequence ID" value="MBW87878.1"/>
    <property type="molecule type" value="Transcribed_RNA"/>
</dbReference>
<reference evidence="1" key="1">
    <citation type="submission" date="2018-02" db="EMBL/GenBank/DDBJ databases">
        <title>Rhizophora mucronata_Transcriptome.</title>
        <authorList>
            <person name="Meera S.P."/>
            <person name="Sreeshan A."/>
            <person name="Augustine A."/>
        </authorList>
    </citation>
    <scope>NUCLEOTIDE SEQUENCE</scope>
    <source>
        <tissue evidence="1">Leaf</tissue>
    </source>
</reference>
<evidence type="ECO:0000313" key="1">
    <source>
        <dbReference type="EMBL" id="MBW87878.1"/>
    </source>
</evidence>
<name>A0A2P2J335_RHIMU</name>
<organism evidence="1">
    <name type="scientific">Rhizophora mucronata</name>
    <name type="common">Asiatic mangrove</name>
    <dbReference type="NCBI Taxonomy" id="61149"/>
    <lineage>
        <taxon>Eukaryota</taxon>
        <taxon>Viridiplantae</taxon>
        <taxon>Streptophyta</taxon>
        <taxon>Embryophyta</taxon>
        <taxon>Tracheophyta</taxon>
        <taxon>Spermatophyta</taxon>
        <taxon>Magnoliopsida</taxon>
        <taxon>eudicotyledons</taxon>
        <taxon>Gunneridae</taxon>
        <taxon>Pentapetalae</taxon>
        <taxon>rosids</taxon>
        <taxon>fabids</taxon>
        <taxon>Malpighiales</taxon>
        <taxon>Rhizophoraceae</taxon>
        <taxon>Rhizophora</taxon>
    </lineage>
</organism>
<accession>A0A2P2J335</accession>